<dbReference type="Proteomes" id="UP000660729">
    <property type="component" value="Unassembled WGS sequence"/>
</dbReference>
<evidence type="ECO:0000313" key="3">
    <source>
        <dbReference type="Proteomes" id="UP000660729"/>
    </source>
</evidence>
<feature type="compositionally biased region" description="Basic and acidic residues" evidence="1">
    <location>
        <begin position="244"/>
        <end position="253"/>
    </location>
</feature>
<name>A0A8H6RVE5_9PEZI</name>
<proteinExistence type="predicted"/>
<feature type="compositionally biased region" description="Polar residues" evidence="1">
    <location>
        <begin position="81"/>
        <end position="90"/>
    </location>
</feature>
<feature type="region of interest" description="Disordered" evidence="1">
    <location>
        <begin position="228"/>
        <end position="294"/>
    </location>
</feature>
<feature type="region of interest" description="Disordered" evidence="1">
    <location>
        <begin position="1"/>
        <end position="134"/>
    </location>
</feature>
<reference evidence="2" key="1">
    <citation type="submission" date="2020-04" db="EMBL/GenBank/DDBJ databases">
        <title>Draft genome resource of the tomato pathogen Pseudocercospora fuligena.</title>
        <authorList>
            <person name="Zaccaron A."/>
        </authorList>
    </citation>
    <scope>NUCLEOTIDE SEQUENCE</scope>
    <source>
        <strain evidence="2">PF001</strain>
    </source>
</reference>
<dbReference type="OrthoDB" id="3649757at2759"/>
<comment type="caution">
    <text evidence="2">The sequence shown here is derived from an EMBL/GenBank/DDBJ whole genome shotgun (WGS) entry which is preliminary data.</text>
</comment>
<organism evidence="2 3">
    <name type="scientific">Pseudocercospora fuligena</name>
    <dbReference type="NCBI Taxonomy" id="685502"/>
    <lineage>
        <taxon>Eukaryota</taxon>
        <taxon>Fungi</taxon>
        <taxon>Dikarya</taxon>
        <taxon>Ascomycota</taxon>
        <taxon>Pezizomycotina</taxon>
        <taxon>Dothideomycetes</taxon>
        <taxon>Dothideomycetidae</taxon>
        <taxon>Mycosphaerellales</taxon>
        <taxon>Mycosphaerellaceae</taxon>
        <taxon>Pseudocercospora</taxon>
    </lineage>
</organism>
<keyword evidence="3" id="KW-1185">Reference proteome</keyword>
<protein>
    <submittedName>
        <fullName evidence="2">Uncharacterized protein</fullName>
    </submittedName>
</protein>
<gene>
    <name evidence="2" type="ORF">HII31_01120</name>
</gene>
<evidence type="ECO:0000313" key="2">
    <source>
        <dbReference type="EMBL" id="KAF7197617.1"/>
    </source>
</evidence>
<dbReference type="EMBL" id="JABCIY010000011">
    <property type="protein sequence ID" value="KAF7197617.1"/>
    <property type="molecule type" value="Genomic_DNA"/>
</dbReference>
<sequence>MAHYEPDIESWSYVHQSTGQRRLTHPALPRATLPPPPPVPAFGSIVSQVDPRRQQPANTQVSATSTDIVPHSKGKEVASKQEPSQSTSTKPAVLHLVEAGPSSLCRKEPDRASEQDDRCQQYSRKRSASPQDIPAKRICATNDSIARFPEAFRPRSPVKAAAFAEDTDDDLTDLGDDDEVKFSLPCRRCRGIHADFRAWGHNYAQCPSHTPAKQRRLLQELETYRSGLADGQQPHLKEEEDIEGPLRHSEHLDMPQTDSGNMYDRAITEHQPGLSDGQQPDNNRDEDAVQPILESIRETLASKMYDRWNPDHLPDLRNG</sequence>
<feature type="compositionally biased region" description="Basic and acidic residues" evidence="1">
    <location>
        <begin position="105"/>
        <end position="119"/>
    </location>
</feature>
<accession>A0A8H6RVE5</accession>
<evidence type="ECO:0000256" key="1">
    <source>
        <dbReference type="SAM" id="MobiDB-lite"/>
    </source>
</evidence>
<feature type="compositionally biased region" description="Polar residues" evidence="1">
    <location>
        <begin position="55"/>
        <end position="67"/>
    </location>
</feature>
<dbReference type="AlphaFoldDB" id="A0A8H6RVE5"/>